<gene>
    <name evidence="4" type="ORF">BO87DRAFT_422215</name>
</gene>
<reference evidence="4" key="1">
    <citation type="submission" date="2016-12" db="EMBL/GenBank/DDBJ databases">
        <title>The genomes of Aspergillus section Nigri reveals drivers in fungal speciation.</title>
        <authorList>
            <consortium name="DOE Joint Genome Institute"/>
            <person name="Vesth T.C."/>
            <person name="Nybo J."/>
            <person name="Theobald S."/>
            <person name="Brandl J."/>
            <person name="Frisvad J.C."/>
            <person name="Nielsen K.F."/>
            <person name="Lyhne E.K."/>
            <person name="Kogle M.E."/>
            <person name="Kuo A."/>
            <person name="Riley R."/>
            <person name="Clum A."/>
            <person name="Nolan M."/>
            <person name="Lipzen A."/>
            <person name="Salamov A."/>
            <person name="Henrissat B."/>
            <person name="Wiebenga A."/>
            <person name="De Vries R.P."/>
            <person name="Grigoriev I.V."/>
            <person name="Mortensen U.H."/>
            <person name="Andersen M.R."/>
            <person name="Baker S.E."/>
        </authorList>
    </citation>
    <scope>NUCLEOTIDE SEQUENCE [LARGE SCALE GENOMIC DNA]</scope>
    <source>
        <strain evidence="4">CBS 115656</strain>
    </source>
</reference>
<feature type="region of interest" description="Disordered" evidence="1">
    <location>
        <begin position="55"/>
        <end position="79"/>
    </location>
</feature>
<dbReference type="RefSeq" id="XP_025483660.1">
    <property type="nucleotide sequence ID" value="XM_025627104.1"/>
</dbReference>
<dbReference type="InterPro" id="IPR029476">
    <property type="entry name" value="DNase_NucA_NucB"/>
</dbReference>
<dbReference type="AlphaFoldDB" id="A0A318ZQW7"/>
<evidence type="ECO:0000313" key="5">
    <source>
        <dbReference type="Proteomes" id="UP000247647"/>
    </source>
</evidence>
<evidence type="ECO:0000256" key="2">
    <source>
        <dbReference type="SAM" id="SignalP"/>
    </source>
</evidence>
<accession>A0A318ZQW7</accession>
<dbReference type="GeneID" id="37129560"/>
<organism evidence="4 5">
    <name type="scientific">Aspergillus neoniger (strain CBS 115656)</name>
    <dbReference type="NCBI Taxonomy" id="1448310"/>
    <lineage>
        <taxon>Eukaryota</taxon>
        <taxon>Fungi</taxon>
        <taxon>Dikarya</taxon>
        <taxon>Ascomycota</taxon>
        <taxon>Pezizomycotina</taxon>
        <taxon>Eurotiomycetes</taxon>
        <taxon>Eurotiomycetidae</taxon>
        <taxon>Eurotiales</taxon>
        <taxon>Aspergillaceae</taxon>
        <taxon>Aspergillus</taxon>
        <taxon>Aspergillus subgen. Circumdati</taxon>
    </lineage>
</organism>
<dbReference type="Proteomes" id="UP000247647">
    <property type="component" value="Unassembled WGS sequence"/>
</dbReference>
<feature type="chain" id="PRO_5016393760" description="Deoxyribonuclease NucA/NucB domain-containing protein" evidence="2">
    <location>
        <begin position="20"/>
        <end position="245"/>
    </location>
</feature>
<keyword evidence="2" id="KW-0732">Signal</keyword>
<evidence type="ECO:0000313" key="4">
    <source>
        <dbReference type="EMBL" id="PYH38182.1"/>
    </source>
</evidence>
<dbReference type="Pfam" id="PF14040">
    <property type="entry name" value="DNase_NucA_NucB"/>
    <property type="match status" value="1"/>
</dbReference>
<feature type="signal peptide" evidence="2">
    <location>
        <begin position="1"/>
        <end position="19"/>
    </location>
</feature>
<sequence length="245" mass="27179">MKQIFLFLGFLAFITLSSAVSVAFNCDNSHVGDVCQNMCFGTKCKRVGTTLTWDKPSRQVSDRRSREAGCGSSNRCSKSPYGRGYQCDEYPFRSVRESDRGGQVNRSQGQVLRNFYNSRGQFQGKGCNGTAPCRFSVSFTNASRLQYCKSRPNCTNDGNEYTKRGPARRDVEAEEGSEFYRLESEMVVFAPGGLEIGEVVYRTGVGNWTVFEGEGEGEDGDALEDDDSIQVEEDRVVGLVDGWQG</sequence>
<proteinExistence type="predicted"/>
<evidence type="ECO:0000256" key="1">
    <source>
        <dbReference type="SAM" id="MobiDB-lite"/>
    </source>
</evidence>
<protein>
    <recommendedName>
        <fullName evidence="3">Deoxyribonuclease NucA/NucB domain-containing protein</fullName>
    </recommendedName>
</protein>
<keyword evidence="5" id="KW-1185">Reference proteome</keyword>
<feature type="compositionally biased region" description="Basic and acidic residues" evidence="1">
    <location>
        <begin position="55"/>
        <end position="67"/>
    </location>
</feature>
<dbReference type="OrthoDB" id="2748312at2759"/>
<feature type="domain" description="Deoxyribonuclease NucA/NucB" evidence="3">
    <location>
        <begin position="38"/>
        <end position="120"/>
    </location>
</feature>
<evidence type="ECO:0000259" key="3">
    <source>
        <dbReference type="Pfam" id="PF14040"/>
    </source>
</evidence>
<dbReference type="EMBL" id="KZ821448">
    <property type="protein sequence ID" value="PYH38182.1"/>
    <property type="molecule type" value="Genomic_DNA"/>
</dbReference>
<name>A0A318ZQW7_ASPNB</name>